<organism evidence="5 6">
    <name type="scientific">Echria macrotheca</name>
    <dbReference type="NCBI Taxonomy" id="438768"/>
    <lineage>
        <taxon>Eukaryota</taxon>
        <taxon>Fungi</taxon>
        <taxon>Dikarya</taxon>
        <taxon>Ascomycota</taxon>
        <taxon>Pezizomycotina</taxon>
        <taxon>Sordariomycetes</taxon>
        <taxon>Sordariomycetidae</taxon>
        <taxon>Sordariales</taxon>
        <taxon>Schizotheciaceae</taxon>
        <taxon>Echria</taxon>
    </lineage>
</organism>
<dbReference type="PANTHER" id="PTHR48105">
    <property type="entry name" value="THIOREDOXIN REDUCTASE 1-RELATED-RELATED"/>
    <property type="match status" value="1"/>
</dbReference>
<dbReference type="AlphaFoldDB" id="A0AAJ0BQQ4"/>
<comment type="caution">
    <text evidence="5">The sequence shown here is derived from an EMBL/GenBank/DDBJ whole genome shotgun (WGS) entry which is preliminary data.</text>
</comment>
<accession>A0AAJ0BQQ4</accession>
<evidence type="ECO:0000313" key="6">
    <source>
        <dbReference type="Proteomes" id="UP001239445"/>
    </source>
</evidence>
<dbReference type="Proteomes" id="UP001239445">
    <property type="component" value="Unassembled WGS sequence"/>
</dbReference>
<sequence length="330" mass="35480">MTIADVLIIGGGPAGLATATALARQLYRTIVFDSGVYRNAPTSHMHNVLGWDHRDPADFRAKARDDLAARYAGIVEFRRGSKSGRVDSVAFDEGRKLFRAVDAEGQRWWGRKLVLAMGVSDVFPPVEGYGDVWGRGVYQCLFCDGYESRGAPSSGVLAIQDVAQPQVALHLARMALRLSESVTIYTDGNIDVQTQLGDILRSSTTHNDKRIKIDNRTVTRLAKQSPTGQGVQVHLADGSVVEEGFVVHKPRTKINGPFVEQLGVETTDAGVINVTPPFNETSVKGVFAIGDCASMVPAVANAIAMGVYAAGGLTAQLQSENVPELSEENL</sequence>
<dbReference type="InterPro" id="IPR050097">
    <property type="entry name" value="Ferredoxin-NADP_redctase_2"/>
</dbReference>
<dbReference type="GO" id="GO:0097237">
    <property type="term" value="P:cellular response to toxic substance"/>
    <property type="evidence" value="ECO:0007669"/>
    <property type="project" value="UniProtKB-ARBA"/>
</dbReference>
<evidence type="ECO:0000313" key="5">
    <source>
        <dbReference type="EMBL" id="KAK1760326.1"/>
    </source>
</evidence>
<evidence type="ECO:0000259" key="4">
    <source>
        <dbReference type="Pfam" id="PF07992"/>
    </source>
</evidence>
<dbReference type="InterPro" id="IPR036188">
    <property type="entry name" value="FAD/NAD-bd_sf"/>
</dbReference>
<feature type="domain" description="FAD/NAD(P)-binding" evidence="4">
    <location>
        <begin position="5"/>
        <end position="306"/>
    </location>
</feature>
<proteinExistence type="inferred from homology"/>
<dbReference type="EMBL" id="MU839827">
    <property type="protein sequence ID" value="KAK1760326.1"/>
    <property type="molecule type" value="Genomic_DNA"/>
</dbReference>
<keyword evidence="3" id="KW-0560">Oxidoreductase</keyword>
<dbReference type="Pfam" id="PF07992">
    <property type="entry name" value="Pyr_redox_2"/>
    <property type="match status" value="1"/>
</dbReference>
<keyword evidence="2" id="KW-0285">Flavoprotein</keyword>
<dbReference type="SUPFAM" id="SSF51905">
    <property type="entry name" value="FAD/NAD(P)-binding domain"/>
    <property type="match status" value="1"/>
</dbReference>
<evidence type="ECO:0000256" key="3">
    <source>
        <dbReference type="ARBA" id="ARBA00023002"/>
    </source>
</evidence>
<dbReference type="InterPro" id="IPR023753">
    <property type="entry name" value="FAD/NAD-binding_dom"/>
</dbReference>
<gene>
    <name evidence="5" type="ORF">QBC47DRAFT_408406</name>
</gene>
<dbReference type="PRINTS" id="PR00368">
    <property type="entry name" value="FADPNR"/>
</dbReference>
<reference evidence="5" key="1">
    <citation type="submission" date="2023-06" db="EMBL/GenBank/DDBJ databases">
        <title>Genome-scale phylogeny and comparative genomics of the fungal order Sordariales.</title>
        <authorList>
            <consortium name="Lawrence Berkeley National Laboratory"/>
            <person name="Hensen N."/>
            <person name="Bonometti L."/>
            <person name="Westerberg I."/>
            <person name="Brannstrom I.O."/>
            <person name="Guillou S."/>
            <person name="Cros-Aarteil S."/>
            <person name="Calhoun S."/>
            <person name="Haridas S."/>
            <person name="Kuo A."/>
            <person name="Mondo S."/>
            <person name="Pangilinan J."/>
            <person name="Riley R."/>
            <person name="Labutti K."/>
            <person name="Andreopoulos B."/>
            <person name="Lipzen A."/>
            <person name="Chen C."/>
            <person name="Yanf M."/>
            <person name="Daum C."/>
            <person name="Ng V."/>
            <person name="Clum A."/>
            <person name="Steindorff A."/>
            <person name="Ohm R."/>
            <person name="Martin F."/>
            <person name="Silar P."/>
            <person name="Natvig D."/>
            <person name="Lalanne C."/>
            <person name="Gautier V."/>
            <person name="Ament-Velasquez S.L."/>
            <person name="Kruys A."/>
            <person name="Hutchinson M.I."/>
            <person name="Powell A.J."/>
            <person name="Barry K."/>
            <person name="Miller A.N."/>
            <person name="Grigoriev I.V."/>
            <person name="Debuchy R."/>
            <person name="Gladieux P."/>
            <person name="Thoren M.H."/>
            <person name="Johannesson H."/>
        </authorList>
    </citation>
    <scope>NUCLEOTIDE SEQUENCE</scope>
    <source>
        <strain evidence="5">PSN4</strain>
    </source>
</reference>
<dbReference type="Gene3D" id="3.50.50.60">
    <property type="entry name" value="FAD/NAD(P)-binding domain"/>
    <property type="match status" value="2"/>
</dbReference>
<comment type="similarity">
    <text evidence="1">Belongs to the class-II pyridine nucleotide-disulfide oxidoreductase family.</text>
</comment>
<keyword evidence="6" id="KW-1185">Reference proteome</keyword>
<dbReference type="GO" id="GO:0016491">
    <property type="term" value="F:oxidoreductase activity"/>
    <property type="evidence" value="ECO:0007669"/>
    <property type="project" value="UniProtKB-KW"/>
</dbReference>
<protein>
    <submittedName>
        <fullName evidence="5">FAD/NAD(P)-binding domain-protein</fullName>
    </submittedName>
</protein>
<evidence type="ECO:0000256" key="1">
    <source>
        <dbReference type="ARBA" id="ARBA00009333"/>
    </source>
</evidence>
<evidence type="ECO:0000256" key="2">
    <source>
        <dbReference type="ARBA" id="ARBA00022630"/>
    </source>
</evidence>
<name>A0AAJ0BQQ4_9PEZI</name>
<dbReference type="PRINTS" id="PR00469">
    <property type="entry name" value="PNDRDTASEII"/>
</dbReference>